<dbReference type="RefSeq" id="WP_002382540.1">
    <property type="nucleotide sequence ID" value="NZ_CAXPDF010000006.1"/>
</dbReference>
<organism evidence="3 4">
    <name type="scientific">Enterococcus faecalis</name>
    <name type="common">Streptococcus faecalis</name>
    <dbReference type="NCBI Taxonomy" id="1351"/>
    <lineage>
        <taxon>Bacteria</taxon>
        <taxon>Bacillati</taxon>
        <taxon>Bacillota</taxon>
        <taxon>Bacilli</taxon>
        <taxon>Lactobacillales</taxon>
        <taxon>Enterococcaceae</taxon>
        <taxon>Enterococcus</taxon>
    </lineage>
</organism>
<evidence type="ECO:0000313" key="4">
    <source>
        <dbReference type="Proteomes" id="UP000516122"/>
    </source>
</evidence>
<evidence type="ECO:0000259" key="2">
    <source>
        <dbReference type="Pfam" id="PF23343"/>
    </source>
</evidence>
<reference evidence="3 4" key="1">
    <citation type="submission" date="2020-08" db="EMBL/GenBank/DDBJ databases">
        <title>Enterococcus faecalis SF28073 genome assembly.</title>
        <authorList>
            <person name="Duerkop B.A."/>
            <person name="Johnson C.N."/>
        </authorList>
    </citation>
    <scope>NUCLEOTIDE SEQUENCE [LARGE SCALE GENOMIC DNA]</scope>
    <source>
        <strain evidence="3 4">SF28073</strain>
    </source>
</reference>
<dbReference type="InterPro" id="IPR056906">
    <property type="entry name" value="ORF2/G2P_dom"/>
</dbReference>
<dbReference type="Proteomes" id="UP000516122">
    <property type="component" value="Chromosome"/>
</dbReference>
<evidence type="ECO:0000256" key="1">
    <source>
        <dbReference type="SAM" id="MobiDB-lite"/>
    </source>
</evidence>
<feature type="region of interest" description="Disordered" evidence="1">
    <location>
        <begin position="26"/>
        <end position="47"/>
    </location>
</feature>
<accession>A0A7H0FMG0</accession>
<sequence>MFVRENKYAAGDYQEVDVVPLPDEVKEKLSNTSRKRKENMTRPQQQLTNDKRSYKWMRLAMNGNFFKGDYYLTLTYDEGDIPPPEKAEEAKKDLSNFLRKVRNLYKKVDKELKYIWVMEYELDQEGNYLKRVHFHLVMNQGVNRDAIEECWSQGRGKNKKLLGYVNIRKIKPNGDFGLERLSGYFSKGKRWKKGKKVWNCSRNLSRPQKLHPNDSKYSSRSIEKLFLSNDKGYEVLQKKYPNFYITSIEFVNNERKGMHMYLKMWKKERAG</sequence>
<dbReference type="Pfam" id="PF23343">
    <property type="entry name" value="REP_ORF2-G2P"/>
    <property type="match status" value="1"/>
</dbReference>
<feature type="domain" description="Replication-associated protein ORF2/G2P" evidence="2">
    <location>
        <begin position="70"/>
        <end position="160"/>
    </location>
</feature>
<dbReference type="AlphaFoldDB" id="A0A7H0FMG0"/>
<protein>
    <recommendedName>
        <fullName evidence="2">Replication-associated protein ORF2/G2P domain-containing protein</fullName>
    </recommendedName>
</protein>
<name>A0A7H0FMG0_ENTFL</name>
<proteinExistence type="predicted"/>
<evidence type="ECO:0000313" key="3">
    <source>
        <dbReference type="EMBL" id="QNP37226.1"/>
    </source>
</evidence>
<gene>
    <name evidence="3" type="ORF">H9Q64_12235</name>
</gene>
<dbReference type="EMBL" id="CP060804">
    <property type="protein sequence ID" value="QNP37226.1"/>
    <property type="molecule type" value="Genomic_DNA"/>
</dbReference>